<name>A0ABY7AEG2_9FIRM</name>
<evidence type="ECO:0000313" key="1">
    <source>
        <dbReference type="EMBL" id="WAJ24842.1"/>
    </source>
</evidence>
<dbReference type="EMBL" id="CP113524">
    <property type="protein sequence ID" value="WAJ24842.1"/>
    <property type="molecule type" value="Genomic_DNA"/>
</dbReference>
<dbReference type="InterPro" id="IPR010022">
    <property type="entry name" value="XkdX"/>
</dbReference>
<dbReference type="RefSeq" id="WP_268115813.1">
    <property type="nucleotide sequence ID" value="NZ_CP113524.1"/>
</dbReference>
<keyword evidence="2" id="KW-1185">Reference proteome</keyword>
<organism evidence="1 2">
    <name type="scientific">Lacrimispora xylanolytica</name>
    <dbReference type="NCBI Taxonomy" id="29375"/>
    <lineage>
        <taxon>Bacteria</taxon>
        <taxon>Bacillati</taxon>
        <taxon>Bacillota</taxon>
        <taxon>Clostridia</taxon>
        <taxon>Lachnospirales</taxon>
        <taxon>Lachnospiraceae</taxon>
        <taxon>Lacrimispora</taxon>
    </lineage>
</organism>
<dbReference type="Proteomes" id="UP001163115">
    <property type="component" value="Chromosome"/>
</dbReference>
<accession>A0ABY7AEG2</accession>
<proteinExistence type="predicted"/>
<evidence type="ECO:0000313" key="2">
    <source>
        <dbReference type="Proteomes" id="UP001163115"/>
    </source>
</evidence>
<dbReference type="Pfam" id="PF09693">
    <property type="entry name" value="Phage_XkdX"/>
    <property type="match status" value="1"/>
</dbReference>
<protein>
    <submittedName>
        <fullName evidence="1">XkdX family protein</fullName>
    </submittedName>
</protein>
<sequence length="49" mass="5983">MSMRNEKVKNYHDRKDRPLNWVINAVGKWIAAEEYWDITGEEFKKKVEE</sequence>
<reference evidence="1" key="1">
    <citation type="submission" date="2022-11" db="EMBL/GenBank/DDBJ databases">
        <title>Lacrimispora xylanolytica sy1, complete genome.</title>
        <authorList>
            <person name="Choi S."/>
        </authorList>
    </citation>
    <scope>NUCLEOTIDE SEQUENCE</scope>
    <source>
        <strain evidence="1">Sy1</strain>
    </source>
</reference>
<gene>
    <name evidence="1" type="ORF">OW255_04865</name>
</gene>